<dbReference type="Proteomes" id="UP000054359">
    <property type="component" value="Unassembled WGS sequence"/>
</dbReference>
<accession>A0A087TBF3</accession>
<gene>
    <name evidence="1" type="ORF">X975_04876</name>
</gene>
<evidence type="ECO:0000313" key="2">
    <source>
        <dbReference type="Proteomes" id="UP000054359"/>
    </source>
</evidence>
<dbReference type="OrthoDB" id="6429127at2759"/>
<protein>
    <submittedName>
        <fullName evidence="1">Uncharacterized protein</fullName>
    </submittedName>
</protein>
<organism evidence="1 2">
    <name type="scientific">Stegodyphus mimosarum</name>
    <name type="common">African social velvet spider</name>
    <dbReference type="NCBI Taxonomy" id="407821"/>
    <lineage>
        <taxon>Eukaryota</taxon>
        <taxon>Metazoa</taxon>
        <taxon>Ecdysozoa</taxon>
        <taxon>Arthropoda</taxon>
        <taxon>Chelicerata</taxon>
        <taxon>Arachnida</taxon>
        <taxon>Araneae</taxon>
        <taxon>Araneomorphae</taxon>
        <taxon>Entelegynae</taxon>
        <taxon>Eresoidea</taxon>
        <taxon>Eresidae</taxon>
        <taxon>Stegodyphus</taxon>
    </lineage>
</organism>
<feature type="non-terminal residue" evidence="1">
    <location>
        <position position="113"/>
    </location>
</feature>
<keyword evidence="2" id="KW-1185">Reference proteome</keyword>
<proteinExistence type="predicted"/>
<reference evidence="1 2" key="1">
    <citation type="submission" date="2013-11" db="EMBL/GenBank/DDBJ databases">
        <title>Genome sequencing of Stegodyphus mimosarum.</title>
        <authorList>
            <person name="Bechsgaard J."/>
        </authorList>
    </citation>
    <scope>NUCLEOTIDE SEQUENCE [LARGE SCALE GENOMIC DNA]</scope>
</reference>
<dbReference type="AlphaFoldDB" id="A0A087TBF3"/>
<sequence>MKTMQSQSKYIVTFWRRLLSTQTLNNKVNLLEVPDVCESEEWNSTVLRSREILQKYSANLRIINTPNVKQITSVQSAIKRLQETTSCSDHLINTFKCLFENTDATVKTLRWPG</sequence>
<name>A0A087TBF3_STEMI</name>
<dbReference type="EMBL" id="KK114440">
    <property type="protein sequence ID" value="KFM62442.1"/>
    <property type="molecule type" value="Genomic_DNA"/>
</dbReference>
<evidence type="ECO:0000313" key="1">
    <source>
        <dbReference type="EMBL" id="KFM62442.1"/>
    </source>
</evidence>